<feature type="non-terminal residue" evidence="2">
    <location>
        <position position="1"/>
    </location>
</feature>
<dbReference type="EMBL" id="JARJCN010000067">
    <property type="protein sequence ID" value="KAJ7078287.1"/>
    <property type="molecule type" value="Genomic_DNA"/>
</dbReference>
<comment type="caution">
    <text evidence="2">The sequence shown here is derived from an EMBL/GenBank/DDBJ whole genome shotgun (WGS) entry which is preliminary data.</text>
</comment>
<feature type="non-terminal residue" evidence="2">
    <location>
        <position position="179"/>
    </location>
</feature>
<keyword evidence="3" id="KW-1185">Reference proteome</keyword>
<feature type="region of interest" description="Disordered" evidence="1">
    <location>
        <begin position="1"/>
        <end position="27"/>
    </location>
</feature>
<dbReference type="Proteomes" id="UP001222325">
    <property type="component" value="Unassembled WGS sequence"/>
</dbReference>
<feature type="compositionally biased region" description="Low complexity" evidence="1">
    <location>
        <begin position="12"/>
        <end position="22"/>
    </location>
</feature>
<organism evidence="2 3">
    <name type="scientific">Mycena belliarum</name>
    <dbReference type="NCBI Taxonomy" id="1033014"/>
    <lineage>
        <taxon>Eukaryota</taxon>
        <taxon>Fungi</taxon>
        <taxon>Dikarya</taxon>
        <taxon>Basidiomycota</taxon>
        <taxon>Agaricomycotina</taxon>
        <taxon>Agaricomycetes</taxon>
        <taxon>Agaricomycetidae</taxon>
        <taxon>Agaricales</taxon>
        <taxon>Marasmiineae</taxon>
        <taxon>Mycenaceae</taxon>
        <taxon>Mycena</taxon>
    </lineage>
</organism>
<reference evidence="2" key="1">
    <citation type="submission" date="2023-03" db="EMBL/GenBank/DDBJ databases">
        <title>Massive genome expansion in bonnet fungi (Mycena s.s.) driven by repeated elements and novel gene families across ecological guilds.</title>
        <authorList>
            <consortium name="Lawrence Berkeley National Laboratory"/>
            <person name="Harder C.B."/>
            <person name="Miyauchi S."/>
            <person name="Viragh M."/>
            <person name="Kuo A."/>
            <person name="Thoen E."/>
            <person name="Andreopoulos B."/>
            <person name="Lu D."/>
            <person name="Skrede I."/>
            <person name="Drula E."/>
            <person name="Henrissat B."/>
            <person name="Morin E."/>
            <person name="Kohler A."/>
            <person name="Barry K."/>
            <person name="LaButti K."/>
            <person name="Morin E."/>
            <person name="Salamov A."/>
            <person name="Lipzen A."/>
            <person name="Mereny Z."/>
            <person name="Hegedus B."/>
            <person name="Baldrian P."/>
            <person name="Stursova M."/>
            <person name="Weitz H."/>
            <person name="Taylor A."/>
            <person name="Grigoriev I.V."/>
            <person name="Nagy L.G."/>
            <person name="Martin F."/>
            <person name="Kauserud H."/>
        </authorList>
    </citation>
    <scope>NUCLEOTIDE SEQUENCE</scope>
    <source>
        <strain evidence="2">CBHHK173m</strain>
    </source>
</reference>
<accession>A0AAD6TSM4</accession>
<gene>
    <name evidence="2" type="ORF">B0H15DRAFT_739743</name>
</gene>
<protein>
    <submittedName>
        <fullName evidence="2">Uncharacterized protein</fullName>
    </submittedName>
</protein>
<evidence type="ECO:0000313" key="3">
    <source>
        <dbReference type="Proteomes" id="UP001222325"/>
    </source>
</evidence>
<feature type="compositionally biased region" description="Basic residues" evidence="1">
    <location>
        <begin position="1"/>
        <end position="11"/>
    </location>
</feature>
<dbReference type="AlphaFoldDB" id="A0AAD6TSM4"/>
<evidence type="ECO:0000313" key="2">
    <source>
        <dbReference type="EMBL" id="KAJ7078287.1"/>
    </source>
</evidence>
<name>A0AAD6TSM4_9AGAR</name>
<sequence>KTPTPKQKRQPKAPARPIPAAAGTRDVSPPPWAVEFKSFLINTDFGEPWKALVGAWWSRESARGFEGGVKGHSAKKRPTAVGDWVARGRKNTSTTVIEDPDAFAASFQGWWVDINPTWRKKPWPMPRDRDGPWEFMDYCGKNGFLNVLIALKWWRNALPGGSKDWEAAVDDVTWVLGKM</sequence>
<proteinExistence type="predicted"/>
<evidence type="ECO:0000256" key="1">
    <source>
        <dbReference type="SAM" id="MobiDB-lite"/>
    </source>
</evidence>